<dbReference type="PANTHER" id="PTHR43756">
    <property type="entry name" value="CHOLINE MONOOXYGENASE, CHLOROPLASTIC"/>
    <property type="match status" value="1"/>
</dbReference>
<dbReference type="InterPro" id="IPR017941">
    <property type="entry name" value="Rieske_2Fe-2S"/>
</dbReference>
<comment type="caution">
    <text evidence="17">The sequence shown here is derived from an EMBL/GenBank/DDBJ whole genome shotgun (WGS) entry which is preliminary data.</text>
</comment>
<gene>
    <name evidence="17" type="ORF">GBAR_LOCUS31152</name>
</gene>
<proteinExistence type="inferred from homology"/>
<evidence type="ECO:0000256" key="7">
    <source>
        <dbReference type="ARBA" id="ARBA00022714"/>
    </source>
</evidence>
<dbReference type="InterPro" id="IPR015881">
    <property type="entry name" value="ARHD_Rieske_2Fe_2S"/>
</dbReference>
<evidence type="ECO:0000256" key="1">
    <source>
        <dbReference type="ARBA" id="ARBA00002149"/>
    </source>
</evidence>
<evidence type="ECO:0000313" key="18">
    <source>
        <dbReference type="Proteomes" id="UP001174909"/>
    </source>
</evidence>
<dbReference type="InterPro" id="IPR036922">
    <property type="entry name" value="Rieske_2Fe-2S_sf"/>
</dbReference>
<evidence type="ECO:0000256" key="14">
    <source>
        <dbReference type="ARBA" id="ARBA00049097"/>
    </source>
</evidence>
<dbReference type="PANTHER" id="PTHR43756:SF1">
    <property type="entry name" value="3-PHENYLPROPIONATE_CINNAMIC ACID DIOXYGENASE SUBUNIT ALPHA"/>
    <property type="match status" value="1"/>
</dbReference>
<evidence type="ECO:0000256" key="4">
    <source>
        <dbReference type="ARBA" id="ARBA00010848"/>
    </source>
</evidence>
<comment type="similarity">
    <text evidence="3">Belongs to the bacterial ring-hydroxylating dioxygenase alpha subunit family.</text>
</comment>
<evidence type="ECO:0000256" key="13">
    <source>
        <dbReference type="ARBA" id="ARBA00023027"/>
    </source>
</evidence>
<keyword evidence="11" id="KW-0408">Iron</keyword>
<protein>
    <recommendedName>
        <fullName evidence="6">Choline monooxygenase, chloroplastic</fullName>
        <ecNumber evidence="5">1.14.15.7</ecNumber>
    </recommendedName>
</protein>
<keyword evidence="7" id="KW-0001">2Fe-2S</keyword>
<evidence type="ECO:0000256" key="8">
    <source>
        <dbReference type="ARBA" id="ARBA00022723"/>
    </source>
</evidence>
<dbReference type="PRINTS" id="PR00090">
    <property type="entry name" value="RNGDIOXGNASE"/>
</dbReference>
<evidence type="ECO:0000256" key="9">
    <source>
        <dbReference type="ARBA" id="ARBA00022964"/>
    </source>
</evidence>
<keyword evidence="10" id="KW-0560">Oxidoreductase</keyword>
<evidence type="ECO:0000313" key="17">
    <source>
        <dbReference type="EMBL" id="CAI8057188.1"/>
    </source>
</evidence>
<comment type="function">
    <text evidence="1">Catalyzes the first step of the osmoprotectant glycine betaine synthesis.</text>
</comment>
<comment type="similarity">
    <text evidence="4">Belongs to the choline monooxygenase family.</text>
</comment>
<dbReference type="Pfam" id="PF00355">
    <property type="entry name" value="Rieske"/>
    <property type="match status" value="1"/>
</dbReference>
<comment type="catalytic activity">
    <reaction evidence="14">
        <text>choline + 2 reduced [2Fe-2S]-[ferredoxin] + O2 + 2 H(+) = betaine aldehyde hydrate + 2 oxidized [2Fe-2S]-[ferredoxin] + H2O</text>
        <dbReference type="Rhea" id="RHEA:17769"/>
        <dbReference type="Rhea" id="RHEA-COMP:10000"/>
        <dbReference type="Rhea" id="RHEA-COMP:10001"/>
        <dbReference type="ChEBI" id="CHEBI:15354"/>
        <dbReference type="ChEBI" id="CHEBI:15377"/>
        <dbReference type="ChEBI" id="CHEBI:15378"/>
        <dbReference type="ChEBI" id="CHEBI:15379"/>
        <dbReference type="ChEBI" id="CHEBI:15870"/>
        <dbReference type="ChEBI" id="CHEBI:33737"/>
        <dbReference type="ChEBI" id="CHEBI:33738"/>
        <dbReference type="EC" id="1.14.15.7"/>
    </reaction>
</comment>
<evidence type="ECO:0000256" key="6">
    <source>
        <dbReference type="ARBA" id="ARBA00014931"/>
    </source>
</evidence>
<evidence type="ECO:0000256" key="11">
    <source>
        <dbReference type="ARBA" id="ARBA00023004"/>
    </source>
</evidence>
<evidence type="ECO:0000259" key="16">
    <source>
        <dbReference type="PROSITE" id="PS51296"/>
    </source>
</evidence>
<dbReference type="GO" id="GO:0005506">
    <property type="term" value="F:iron ion binding"/>
    <property type="evidence" value="ECO:0007669"/>
    <property type="project" value="InterPro"/>
</dbReference>
<keyword evidence="12" id="KW-0411">Iron-sulfur</keyword>
<dbReference type="Proteomes" id="UP001174909">
    <property type="component" value="Unassembled WGS sequence"/>
</dbReference>
<evidence type="ECO:0000256" key="12">
    <source>
        <dbReference type="ARBA" id="ARBA00023014"/>
    </source>
</evidence>
<keyword evidence="9" id="KW-0223">Dioxygenase</keyword>
<dbReference type="EMBL" id="CASHTH010004428">
    <property type="protein sequence ID" value="CAI8057188.1"/>
    <property type="molecule type" value="Genomic_DNA"/>
</dbReference>
<dbReference type="GO" id="GO:0051213">
    <property type="term" value="F:dioxygenase activity"/>
    <property type="evidence" value="ECO:0007669"/>
    <property type="project" value="UniProtKB-KW"/>
</dbReference>
<keyword evidence="8" id="KW-0479">Metal-binding</keyword>
<evidence type="ECO:0000256" key="5">
    <source>
        <dbReference type="ARBA" id="ARBA00012763"/>
    </source>
</evidence>
<accession>A0AA35XFS2</accession>
<dbReference type="GO" id="GO:0019133">
    <property type="term" value="F:choline monooxygenase activity"/>
    <property type="evidence" value="ECO:0007669"/>
    <property type="project" value="UniProtKB-EC"/>
</dbReference>
<sequence>MMSPDIYELERQRIFDRCWLFLGHESEVPNPGDYARRVVAERPLFFARSREGELKVFHNTCPHRGALICRTDHGNAQVLQCFYHAWSFNTSGELVGMPDIEGYGPDFDRADFGLRSPRYESYQGFIFVCFDPEAVSLREYLAGAAEYLDLVADQAPDGMKVIPGSNRYTIKANWKLLAENSIDGYHALPTHQTYFDYMANEAGNDIPAINRRRGFGRSLGNGHGVMENDAIYGRPIAMWHPYFGEEARAEIQGIKDDLIARHGSAKALRMCEKSRNMVIFPNLVINDIMAVTIRVFQPTGPDSMDVTAWQMVPAGETGSRLNRRLDSFLTFLGPGGFATPDDTEALESCQQGFRSGGVEWSDLSRGFHRDPRGNDELQIRSFWRRWQSLVADRPHVEQYERGLTPGEIPDVQPSPELTVAADD</sequence>
<dbReference type="AlphaFoldDB" id="A0AA35XFS2"/>
<dbReference type="EC" id="1.14.15.7" evidence="5"/>
<evidence type="ECO:0000256" key="2">
    <source>
        <dbReference type="ARBA" id="ARBA00004866"/>
    </source>
</evidence>
<dbReference type="SUPFAM" id="SSF50022">
    <property type="entry name" value="ISP domain"/>
    <property type="match status" value="1"/>
</dbReference>
<dbReference type="PROSITE" id="PS51296">
    <property type="entry name" value="RIESKE"/>
    <property type="match status" value="1"/>
</dbReference>
<feature type="domain" description="Rieske" evidence="16">
    <location>
        <begin position="19"/>
        <end position="128"/>
    </location>
</feature>
<evidence type="ECO:0000256" key="3">
    <source>
        <dbReference type="ARBA" id="ARBA00008751"/>
    </source>
</evidence>
<dbReference type="Gene3D" id="2.102.10.10">
    <property type="entry name" value="Rieske [2Fe-2S] iron-sulphur domain"/>
    <property type="match status" value="1"/>
</dbReference>
<keyword evidence="13" id="KW-0520">NAD</keyword>
<keyword evidence="18" id="KW-1185">Reference proteome</keyword>
<comment type="pathway">
    <text evidence="2">Amine and polyamine biosynthesis; betaine biosynthesis via choline pathway; betaine aldehyde from choline (monooxygenase route): step 1/1.</text>
</comment>
<dbReference type="InterPro" id="IPR015879">
    <property type="entry name" value="Ring_hydroxy_dOase_asu_C_dom"/>
</dbReference>
<dbReference type="CDD" id="cd03469">
    <property type="entry name" value="Rieske_RO_Alpha_N"/>
    <property type="match status" value="1"/>
</dbReference>
<evidence type="ECO:0000256" key="15">
    <source>
        <dbReference type="SAM" id="MobiDB-lite"/>
    </source>
</evidence>
<organism evidence="17 18">
    <name type="scientific">Geodia barretti</name>
    <name type="common">Barrett's horny sponge</name>
    <dbReference type="NCBI Taxonomy" id="519541"/>
    <lineage>
        <taxon>Eukaryota</taxon>
        <taxon>Metazoa</taxon>
        <taxon>Porifera</taxon>
        <taxon>Demospongiae</taxon>
        <taxon>Heteroscleromorpha</taxon>
        <taxon>Tetractinellida</taxon>
        <taxon>Astrophorina</taxon>
        <taxon>Geodiidae</taxon>
        <taxon>Geodia</taxon>
    </lineage>
</organism>
<dbReference type="GO" id="GO:0051537">
    <property type="term" value="F:2 iron, 2 sulfur cluster binding"/>
    <property type="evidence" value="ECO:0007669"/>
    <property type="project" value="UniProtKB-KW"/>
</dbReference>
<dbReference type="Gene3D" id="3.90.380.10">
    <property type="entry name" value="Naphthalene 1,2-dioxygenase Alpha Subunit, Chain A, domain 1"/>
    <property type="match status" value="1"/>
</dbReference>
<name>A0AA35XFS2_GEOBA</name>
<dbReference type="PROSITE" id="PS00570">
    <property type="entry name" value="RING_HYDROXYL_ALPHA"/>
    <property type="match status" value="1"/>
</dbReference>
<dbReference type="Pfam" id="PF00848">
    <property type="entry name" value="Ring_hydroxyl_A"/>
    <property type="match status" value="1"/>
</dbReference>
<feature type="region of interest" description="Disordered" evidence="15">
    <location>
        <begin position="400"/>
        <end position="423"/>
    </location>
</feature>
<evidence type="ECO:0000256" key="10">
    <source>
        <dbReference type="ARBA" id="ARBA00023002"/>
    </source>
</evidence>
<dbReference type="SUPFAM" id="SSF55961">
    <property type="entry name" value="Bet v1-like"/>
    <property type="match status" value="1"/>
</dbReference>
<dbReference type="InterPro" id="IPR001663">
    <property type="entry name" value="Rng_hydr_dOase-A"/>
</dbReference>
<reference evidence="17" key="1">
    <citation type="submission" date="2023-03" db="EMBL/GenBank/DDBJ databases">
        <authorList>
            <person name="Steffen K."/>
            <person name="Cardenas P."/>
        </authorList>
    </citation>
    <scope>NUCLEOTIDE SEQUENCE</scope>
</reference>